<evidence type="ECO:0000313" key="1">
    <source>
        <dbReference type="EMBL" id="RCI14220.1"/>
    </source>
</evidence>
<keyword evidence="2" id="KW-1185">Reference proteome</keyword>
<comment type="caution">
    <text evidence="1">The sequence shown here is derived from an EMBL/GenBank/DDBJ whole genome shotgun (WGS) entry which is preliminary data.</text>
</comment>
<evidence type="ECO:0000313" key="2">
    <source>
        <dbReference type="Proteomes" id="UP000253664"/>
    </source>
</evidence>
<protein>
    <submittedName>
        <fullName evidence="1">Uncharacterized protein</fullName>
    </submittedName>
</protein>
<accession>A0A367LII8</accession>
<feature type="non-terminal residue" evidence="1">
    <location>
        <position position="1"/>
    </location>
</feature>
<dbReference type="EMBL" id="LKCN02000004">
    <property type="protein sequence ID" value="RCI14220.1"/>
    <property type="molecule type" value="Genomic_DNA"/>
</dbReference>
<gene>
    <name evidence="1" type="ORF">L249_6033</name>
</gene>
<feature type="non-terminal residue" evidence="1">
    <location>
        <position position="101"/>
    </location>
</feature>
<organism evidence="1 2">
    <name type="scientific">Ophiocordyceps polyrhachis-furcata BCC 54312</name>
    <dbReference type="NCBI Taxonomy" id="1330021"/>
    <lineage>
        <taxon>Eukaryota</taxon>
        <taxon>Fungi</taxon>
        <taxon>Dikarya</taxon>
        <taxon>Ascomycota</taxon>
        <taxon>Pezizomycotina</taxon>
        <taxon>Sordariomycetes</taxon>
        <taxon>Hypocreomycetidae</taxon>
        <taxon>Hypocreales</taxon>
        <taxon>Ophiocordycipitaceae</taxon>
        <taxon>Ophiocordyceps</taxon>
    </lineage>
</organism>
<dbReference type="AlphaFoldDB" id="A0A367LII8"/>
<proteinExistence type="predicted"/>
<name>A0A367LII8_9HYPO</name>
<sequence length="101" mass="11009">IVVVLSLTLVGSSYKYSQTGPTAIIVTLGRGVLAVGALLVPSCSHIQLSDELLMFIEQQALRYPVRDYFCSADLLEIKIALLVPLNYPFIAHINMPSSLAF</sequence>
<dbReference type="Proteomes" id="UP000253664">
    <property type="component" value="Unassembled WGS sequence"/>
</dbReference>
<reference evidence="1 2" key="1">
    <citation type="journal article" date="2015" name="BMC Genomics">
        <title>Insights from the genome of Ophiocordyceps polyrhachis-furcata to pathogenicity and host specificity in insect fungi.</title>
        <authorList>
            <person name="Wichadakul D."/>
            <person name="Kobmoo N."/>
            <person name="Ingsriswang S."/>
            <person name="Tangphatsornruang S."/>
            <person name="Chantasingh D."/>
            <person name="Luangsa-ard J.J."/>
            <person name="Eurwilaichitr L."/>
        </authorList>
    </citation>
    <scope>NUCLEOTIDE SEQUENCE [LARGE SCALE GENOMIC DNA]</scope>
    <source>
        <strain evidence="1 2">BCC 54312</strain>
    </source>
</reference>